<evidence type="ECO:0008006" key="4">
    <source>
        <dbReference type="Google" id="ProtNLM"/>
    </source>
</evidence>
<gene>
    <name evidence="2" type="ORF">IFM12276_60870</name>
</gene>
<reference evidence="2 3" key="1">
    <citation type="submission" date="2022-11" db="EMBL/GenBank/DDBJ databases">
        <title>Genome Sequencing of Nocardia sp. ON39_IFM12276 and assembly.</title>
        <authorList>
            <person name="Shimojima M."/>
            <person name="Toyokawa M."/>
            <person name="Uesaka K."/>
        </authorList>
    </citation>
    <scope>NUCLEOTIDE SEQUENCE [LARGE SCALE GENOMIC DNA]</scope>
    <source>
        <strain evidence="2 3">IFM 12276</strain>
    </source>
</reference>
<evidence type="ECO:0000313" key="3">
    <source>
        <dbReference type="Proteomes" id="UP001317870"/>
    </source>
</evidence>
<evidence type="ECO:0000313" key="2">
    <source>
        <dbReference type="EMBL" id="BDU03059.1"/>
    </source>
</evidence>
<keyword evidence="3" id="KW-1185">Reference proteome</keyword>
<name>A0ABM8D6I5_9NOCA</name>
<feature type="transmembrane region" description="Helical" evidence="1">
    <location>
        <begin position="27"/>
        <end position="51"/>
    </location>
</feature>
<accession>A0ABM8D6I5</accession>
<proteinExistence type="predicted"/>
<keyword evidence="1" id="KW-0472">Membrane</keyword>
<evidence type="ECO:0000256" key="1">
    <source>
        <dbReference type="SAM" id="Phobius"/>
    </source>
</evidence>
<dbReference type="EMBL" id="AP026978">
    <property type="protein sequence ID" value="BDU03059.1"/>
    <property type="molecule type" value="Genomic_DNA"/>
</dbReference>
<dbReference type="Proteomes" id="UP001317870">
    <property type="component" value="Chromosome"/>
</dbReference>
<feature type="transmembrane region" description="Helical" evidence="1">
    <location>
        <begin position="163"/>
        <end position="190"/>
    </location>
</feature>
<organism evidence="2 3">
    <name type="scientific">Nocardia sputorum</name>
    <dbReference type="NCBI Taxonomy" id="2984338"/>
    <lineage>
        <taxon>Bacteria</taxon>
        <taxon>Bacillati</taxon>
        <taxon>Actinomycetota</taxon>
        <taxon>Actinomycetes</taxon>
        <taxon>Mycobacteriales</taxon>
        <taxon>Nocardiaceae</taxon>
        <taxon>Nocardia</taxon>
    </lineage>
</organism>
<protein>
    <recommendedName>
        <fullName evidence="4">DUF3592 domain-containing protein</fullName>
    </recommendedName>
</protein>
<sequence>MSQPPFPTSPSSAGAPAPQPITPSGRWFALGGALIALGIIGGIVLGAFGFLQTSGRIDDFQRVKVPGSGVVNLAESGGYTVYVEYSGASSRSTPGTVNLRVLDPDGKHVELRKYDATITYSFGGHEGRAGFSFEAGKPGGYRVTTAGSSEVTVAVGQGLGSSFVGALLGGLALGFGGVVLGVLVIVVVAVKRRASKRDAAAGRVSGRPIEY</sequence>
<keyword evidence="1" id="KW-0812">Transmembrane</keyword>
<dbReference type="RefSeq" id="WP_281876205.1">
    <property type="nucleotide sequence ID" value="NZ_AP026978.1"/>
</dbReference>
<keyword evidence="1" id="KW-1133">Transmembrane helix</keyword>